<feature type="domain" description="Carbohydrate kinase FGGY N-terminal" evidence="4">
    <location>
        <begin position="2"/>
        <end position="218"/>
    </location>
</feature>
<dbReference type="PANTHER" id="PTHR43095:SF5">
    <property type="entry name" value="XYLULOSE KINASE"/>
    <property type="match status" value="1"/>
</dbReference>
<sequence length="459" mass="50141">MYVAGIDIGTTSICIIVINSEDGRVIRTVSRVNDSAMPSLEFWERTQNADRIVELVGVLIADCHEDWINVQSIGISCQMHGVLYVNEEGRAVSPLFTWQDGRGDLHFTSGLTYAATLTDWTGYPMHTGFGLVTHFYMTQQDEIPLRAAKLCTIGDYVAMRLCGEAAPFMDRTNAASIGLYSLETGRFAKEKLSDAGMDDSFLPELATNGQLVGETVDGKTVVCAIGDNQASFLGAVPSFKGNLLVNVGTGSQVSVYTPEFIQCPLLNTRPFVDDGYLLVGASLSGGKSYEVLEQFFRAVLGAFAEGDECRLYETMNRLAEEAITISIPPLRVGTQFFGTRENPQSTGFIEGIRADNFNPQQLTAGFLHGILDELVGFTQQFPNPILSKLTRIVASGNGIRHNVAMQRLAQLKWQLPITFGKVKEEAAFGAAIHASVASGLYRNYEVALQRVQRSDTNEA</sequence>
<keyword evidence="6" id="KW-1185">Reference proteome</keyword>
<dbReference type="CDD" id="cd07777">
    <property type="entry name" value="ASKHA_NBD_FGGY_SHK"/>
    <property type="match status" value="1"/>
</dbReference>
<evidence type="ECO:0000256" key="2">
    <source>
        <dbReference type="ARBA" id="ARBA00022679"/>
    </source>
</evidence>
<dbReference type="InterPro" id="IPR018484">
    <property type="entry name" value="FGGY_N"/>
</dbReference>
<accession>A0ABN8FXB2</accession>
<dbReference type="Gene3D" id="3.30.420.40">
    <property type="match status" value="2"/>
</dbReference>
<dbReference type="PANTHER" id="PTHR43095">
    <property type="entry name" value="SUGAR KINASE"/>
    <property type="match status" value="1"/>
</dbReference>
<dbReference type="Pfam" id="PF00370">
    <property type="entry name" value="FGGY_N"/>
    <property type="match status" value="1"/>
</dbReference>
<dbReference type="InterPro" id="IPR000577">
    <property type="entry name" value="Carb_kinase_FGGY"/>
</dbReference>
<dbReference type="EMBL" id="CAKMMW010000001">
    <property type="protein sequence ID" value="CAH1192507.1"/>
    <property type="molecule type" value="Genomic_DNA"/>
</dbReference>
<dbReference type="EC" id="2.7.1.30" evidence="5"/>
<protein>
    <submittedName>
        <fullName evidence="5">Glycerol kinase</fullName>
        <ecNumber evidence="5">2.7.1.30</ecNumber>
    </submittedName>
</protein>
<dbReference type="PIRSF" id="PIRSF000538">
    <property type="entry name" value="GlpK"/>
    <property type="match status" value="1"/>
</dbReference>
<dbReference type="InterPro" id="IPR050406">
    <property type="entry name" value="FGGY_Carb_Kinase"/>
</dbReference>
<evidence type="ECO:0000256" key="1">
    <source>
        <dbReference type="ARBA" id="ARBA00009156"/>
    </source>
</evidence>
<dbReference type="SUPFAM" id="SSF53067">
    <property type="entry name" value="Actin-like ATPase domain"/>
    <property type="match status" value="2"/>
</dbReference>
<dbReference type="Proteomes" id="UP000838821">
    <property type="component" value="Unassembled WGS sequence"/>
</dbReference>
<dbReference type="InterPro" id="IPR043129">
    <property type="entry name" value="ATPase_NBD"/>
</dbReference>
<comment type="similarity">
    <text evidence="1">Belongs to the FGGY kinase family.</text>
</comment>
<evidence type="ECO:0000313" key="6">
    <source>
        <dbReference type="Proteomes" id="UP000838821"/>
    </source>
</evidence>
<name>A0ABN8FXB2_9BACL</name>
<keyword evidence="2 5" id="KW-0808">Transferase</keyword>
<proteinExistence type="inferred from homology"/>
<evidence type="ECO:0000256" key="3">
    <source>
        <dbReference type="ARBA" id="ARBA00022777"/>
    </source>
</evidence>
<keyword evidence="3 5" id="KW-0418">Kinase</keyword>
<reference evidence="5" key="1">
    <citation type="submission" date="2022-01" db="EMBL/GenBank/DDBJ databases">
        <authorList>
            <person name="Criscuolo A."/>
        </authorList>
    </citation>
    <scope>NUCLEOTIDE SEQUENCE</scope>
    <source>
        <strain evidence="5">CIP111891</strain>
    </source>
</reference>
<gene>
    <name evidence="5" type="primary">glpK_1</name>
    <name evidence="5" type="ORF">PAECIP111891_00334</name>
</gene>
<evidence type="ECO:0000259" key="4">
    <source>
        <dbReference type="Pfam" id="PF00370"/>
    </source>
</evidence>
<evidence type="ECO:0000313" key="5">
    <source>
        <dbReference type="EMBL" id="CAH1192507.1"/>
    </source>
</evidence>
<dbReference type="GO" id="GO:0004370">
    <property type="term" value="F:glycerol kinase activity"/>
    <property type="evidence" value="ECO:0007669"/>
    <property type="project" value="UniProtKB-EC"/>
</dbReference>
<organism evidence="5 6">
    <name type="scientific">Paenibacillus allorhizoplanae</name>
    <dbReference type="NCBI Taxonomy" id="2905648"/>
    <lineage>
        <taxon>Bacteria</taxon>
        <taxon>Bacillati</taxon>
        <taxon>Bacillota</taxon>
        <taxon>Bacilli</taxon>
        <taxon>Bacillales</taxon>
        <taxon>Paenibacillaceae</taxon>
        <taxon>Paenibacillus</taxon>
    </lineage>
</organism>
<comment type="caution">
    <text evidence="5">The sequence shown here is derived from an EMBL/GenBank/DDBJ whole genome shotgun (WGS) entry which is preliminary data.</text>
</comment>
<dbReference type="RefSeq" id="WP_236284172.1">
    <property type="nucleotide sequence ID" value="NZ_CAKMMW010000001.1"/>
</dbReference>